<dbReference type="InterPro" id="IPR038656">
    <property type="entry name" value="Peptidase_G1_sf"/>
</dbReference>
<feature type="signal peptide" evidence="2">
    <location>
        <begin position="1"/>
        <end position="18"/>
    </location>
</feature>
<dbReference type="EMBL" id="ML769388">
    <property type="protein sequence ID" value="KAE9409261.1"/>
    <property type="molecule type" value="Genomic_DNA"/>
</dbReference>
<dbReference type="InterPro" id="IPR013320">
    <property type="entry name" value="ConA-like_dom_sf"/>
</dbReference>
<dbReference type="PANTHER" id="PTHR37536">
    <property type="entry name" value="PUTATIVE (AFU_ORTHOLOGUE AFUA_3G02970)-RELATED"/>
    <property type="match status" value="1"/>
</dbReference>
<sequence>MFSVSFLVQALLATAAFAIPTNKERMAARRARRGLGRQNQPMSPITSQKATTNFAVEKELTLNWASAVFQVADAVITHKYASLTGTFTIPVITNDGNDVMECAAVWVGIDGATCPTAILQTGMDLAFLEYMNDFPLSVGDSITLTVTISTPTSGIVVITNNSQNVTVSTKVSSSFSDAEWIVEDYGYESPKWGTLTFTDASATTLNGTRVTPGDSGCDEVMTASTFDGDTVSIKYAPAFGGF</sequence>
<reference evidence="3" key="1">
    <citation type="journal article" date="2019" name="Environ. Microbiol.">
        <title>Fungal ecological strategies reflected in gene transcription - a case study of two litter decomposers.</title>
        <authorList>
            <person name="Barbi F."/>
            <person name="Kohler A."/>
            <person name="Barry K."/>
            <person name="Baskaran P."/>
            <person name="Daum C."/>
            <person name="Fauchery L."/>
            <person name="Ihrmark K."/>
            <person name="Kuo A."/>
            <person name="LaButti K."/>
            <person name="Lipzen A."/>
            <person name="Morin E."/>
            <person name="Grigoriev I.V."/>
            <person name="Henrissat B."/>
            <person name="Lindahl B."/>
            <person name="Martin F."/>
        </authorList>
    </citation>
    <scope>NUCLEOTIDE SEQUENCE</scope>
    <source>
        <strain evidence="3">JB14</strain>
    </source>
</reference>
<dbReference type="OrthoDB" id="2862635at2759"/>
<feature type="active site" description="Proton acceptor" evidence="1">
    <location>
        <position position="183"/>
    </location>
</feature>
<keyword evidence="4" id="KW-1185">Reference proteome</keyword>
<gene>
    <name evidence="3" type="ORF">BT96DRAFT_953636</name>
</gene>
<evidence type="ECO:0000313" key="4">
    <source>
        <dbReference type="Proteomes" id="UP000799118"/>
    </source>
</evidence>
<dbReference type="GO" id="GO:0006508">
    <property type="term" value="P:proteolysis"/>
    <property type="evidence" value="ECO:0007669"/>
    <property type="project" value="InterPro"/>
</dbReference>
<dbReference type="Gene3D" id="2.60.120.700">
    <property type="entry name" value="Peptidase G1"/>
    <property type="match status" value="1"/>
</dbReference>
<evidence type="ECO:0000256" key="2">
    <source>
        <dbReference type="SAM" id="SignalP"/>
    </source>
</evidence>
<dbReference type="Proteomes" id="UP000799118">
    <property type="component" value="Unassembled WGS sequence"/>
</dbReference>
<name>A0A6A4IF49_9AGAR</name>
<dbReference type="InterPro" id="IPR000250">
    <property type="entry name" value="Peptidase_G1"/>
</dbReference>
<organism evidence="3 4">
    <name type="scientific">Gymnopus androsaceus JB14</name>
    <dbReference type="NCBI Taxonomy" id="1447944"/>
    <lineage>
        <taxon>Eukaryota</taxon>
        <taxon>Fungi</taxon>
        <taxon>Dikarya</taxon>
        <taxon>Basidiomycota</taxon>
        <taxon>Agaricomycotina</taxon>
        <taxon>Agaricomycetes</taxon>
        <taxon>Agaricomycetidae</taxon>
        <taxon>Agaricales</taxon>
        <taxon>Marasmiineae</taxon>
        <taxon>Omphalotaceae</taxon>
        <taxon>Gymnopus</taxon>
    </lineage>
</organism>
<evidence type="ECO:0000313" key="3">
    <source>
        <dbReference type="EMBL" id="KAE9409261.1"/>
    </source>
</evidence>
<dbReference type="SUPFAM" id="SSF49899">
    <property type="entry name" value="Concanavalin A-like lectins/glucanases"/>
    <property type="match status" value="1"/>
</dbReference>
<accession>A0A6A4IF49</accession>
<keyword evidence="2" id="KW-0732">Signal</keyword>
<dbReference type="PANTHER" id="PTHR37536:SF1">
    <property type="entry name" value="ASPERGILLOPEPSIN, PUTAITVE (AFU_ORTHOLOGUE AFUA_7G01200)"/>
    <property type="match status" value="1"/>
</dbReference>
<dbReference type="Pfam" id="PF01828">
    <property type="entry name" value="Peptidase_A4"/>
    <property type="match status" value="1"/>
</dbReference>
<feature type="chain" id="PRO_5025557365" evidence="2">
    <location>
        <begin position="19"/>
        <end position="242"/>
    </location>
</feature>
<dbReference type="CDD" id="cd13426">
    <property type="entry name" value="Peptidase_G1"/>
    <property type="match status" value="1"/>
</dbReference>
<evidence type="ECO:0000256" key="1">
    <source>
        <dbReference type="PIRSR" id="PIRSR600250-50"/>
    </source>
</evidence>
<dbReference type="AlphaFoldDB" id="A0A6A4IF49"/>
<protein>
    <submittedName>
        <fullName evidence="3">Concanavalin A-like lectin/glucanase</fullName>
    </submittedName>
</protein>
<dbReference type="GO" id="GO:0070007">
    <property type="term" value="F:glutamic-type endopeptidase activity"/>
    <property type="evidence" value="ECO:0007669"/>
    <property type="project" value="InterPro"/>
</dbReference>
<proteinExistence type="predicted"/>